<feature type="chain" id="PRO_5039351283" evidence="2">
    <location>
        <begin position="20"/>
        <end position="212"/>
    </location>
</feature>
<evidence type="ECO:0000256" key="2">
    <source>
        <dbReference type="SAM" id="SignalP"/>
    </source>
</evidence>
<gene>
    <name evidence="3" type="ORF">DPMN_065786</name>
</gene>
<protein>
    <submittedName>
        <fullName evidence="3">Uncharacterized protein</fullName>
    </submittedName>
</protein>
<sequence>MGTLGYIGLAMCVFVFGRAFCSVPIERGSNPWQTSYAGNDGYLRIQYYCTFIAPDVGFVDPGKATVSVTFDKSVHAIVNWQMIILSPSSANRPANVFQLTNMNRMDFSYLRWSFHGIWKGSITSWGPPVLTSTPVPKGTCTLMAGNGPVTTPPTNAPTTTATTSGNQPMTTVPTIDQTPDLCKTYTKVQTFQLQVGPYRPENVSVQLRRSPL</sequence>
<dbReference type="AlphaFoldDB" id="A0A9D4BRJ4"/>
<proteinExistence type="predicted"/>
<keyword evidence="4" id="KW-1185">Reference proteome</keyword>
<evidence type="ECO:0000313" key="4">
    <source>
        <dbReference type="Proteomes" id="UP000828390"/>
    </source>
</evidence>
<name>A0A9D4BRJ4_DREPO</name>
<feature type="compositionally biased region" description="Low complexity" evidence="1">
    <location>
        <begin position="156"/>
        <end position="166"/>
    </location>
</feature>
<evidence type="ECO:0000256" key="1">
    <source>
        <dbReference type="SAM" id="MobiDB-lite"/>
    </source>
</evidence>
<keyword evidence="2" id="KW-0732">Signal</keyword>
<reference evidence="3" key="1">
    <citation type="journal article" date="2019" name="bioRxiv">
        <title>The Genome of the Zebra Mussel, Dreissena polymorpha: A Resource for Invasive Species Research.</title>
        <authorList>
            <person name="McCartney M.A."/>
            <person name="Auch B."/>
            <person name="Kono T."/>
            <person name="Mallez S."/>
            <person name="Zhang Y."/>
            <person name="Obille A."/>
            <person name="Becker A."/>
            <person name="Abrahante J.E."/>
            <person name="Garbe J."/>
            <person name="Badalamenti J.P."/>
            <person name="Herman A."/>
            <person name="Mangelson H."/>
            <person name="Liachko I."/>
            <person name="Sullivan S."/>
            <person name="Sone E.D."/>
            <person name="Koren S."/>
            <person name="Silverstein K.A.T."/>
            <person name="Beckman K.B."/>
            <person name="Gohl D.M."/>
        </authorList>
    </citation>
    <scope>NUCLEOTIDE SEQUENCE</scope>
    <source>
        <strain evidence="3">Duluth1</strain>
        <tissue evidence="3">Whole animal</tissue>
    </source>
</reference>
<feature type="signal peptide" evidence="2">
    <location>
        <begin position="1"/>
        <end position="19"/>
    </location>
</feature>
<dbReference type="Proteomes" id="UP000828390">
    <property type="component" value="Unassembled WGS sequence"/>
</dbReference>
<dbReference type="EMBL" id="JAIWYP010000014">
    <property type="protein sequence ID" value="KAH3706400.1"/>
    <property type="molecule type" value="Genomic_DNA"/>
</dbReference>
<evidence type="ECO:0000313" key="3">
    <source>
        <dbReference type="EMBL" id="KAH3706400.1"/>
    </source>
</evidence>
<reference evidence="3" key="2">
    <citation type="submission" date="2020-11" db="EMBL/GenBank/DDBJ databases">
        <authorList>
            <person name="McCartney M.A."/>
            <person name="Auch B."/>
            <person name="Kono T."/>
            <person name="Mallez S."/>
            <person name="Becker A."/>
            <person name="Gohl D.M."/>
            <person name="Silverstein K.A.T."/>
            <person name="Koren S."/>
            <person name="Bechman K.B."/>
            <person name="Herman A."/>
            <person name="Abrahante J.E."/>
            <person name="Garbe J."/>
        </authorList>
    </citation>
    <scope>NUCLEOTIDE SEQUENCE</scope>
    <source>
        <strain evidence="3">Duluth1</strain>
        <tissue evidence="3">Whole animal</tissue>
    </source>
</reference>
<accession>A0A9D4BRJ4</accession>
<comment type="caution">
    <text evidence="3">The sequence shown here is derived from an EMBL/GenBank/DDBJ whole genome shotgun (WGS) entry which is preliminary data.</text>
</comment>
<organism evidence="3 4">
    <name type="scientific">Dreissena polymorpha</name>
    <name type="common">Zebra mussel</name>
    <name type="synonym">Mytilus polymorpha</name>
    <dbReference type="NCBI Taxonomy" id="45954"/>
    <lineage>
        <taxon>Eukaryota</taxon>
        <taxon>Metazoa</taxon>
        <taxon>Spiralia</taxon>
        <taxon>Lophotrochozoa</taxon>
        <taxon>Mollusca</taxon>
        <taxon>Bivalvia</taxon>
        <taxon>Autobranchia</taxon>
        <taxon>Heteroconchia</taxon>
        <taxon>Euheterodonta</taxon>
        <taxon>Imparidentia</taxon>
        <taxon>Neoheterodontei</taxon>
        <taxon>Myida</taxon>
        <taxon>Dreissenoidea</taxon>
        <taxon>Dreissenidae</taxon>
        <taxon>Dreissena</taxon>
    </lineage>
</organism>
<feature type="region of interest" description="Disordered" evidence="1">
    <location>
        <begin position="146"/>
        <end position="169"/>
    </location>
</feature>